<evidence type="ECO:0000313" key="1">
    <source>
        <dbReference type="EMBL" id="EXU75749.1"/>
    </source>
</evidence>
<evidence type="ECO:0000313" key="2">
    <source>
        <dbReference type="Proteomes" id="UP000019918"/>
    </source>
</evidence>
<dbReference type="EMBL" id="JFHN01000045">
    <property type="protein sequence ID" value="EXU75749.1"/>
    <property type="molecule type" value="Genomic_DNA"/>
</dbReference>
<keyword evidence="2" id="KW-1185">Reference proteome</keyword>
<accession>A0A014MCG7</accession>
<dbReference type="OrthoDB" id="7032101at2"/>
<reference evidence="1 2" key="1">
    <citation type="submission" date="2014-02" db="EMBL/GenBank/DDBJ databases">
        <title>Draft genome of Erwinia mallotivora strain BT-MARDI, a papaya dieback pathogen.</title>
        <authorList>
            <person name="Redzuan R."/>
            <person name="Abu Bakar N."/>
            <person name="Badrun R."/>
            <person name="Mohd Raih M.F."/>
            <person name="Rozano L."/>
            <person name="Mat Amin N."/>
        </authorList>
    </citation>
    <scope>NUCLEOTIDE SEQUENCE [LARGE SCALE GENOMIC DNA]</scope>
    <source>
        <strain evidence="1 2">BT-MARDI</strain>
    </source>
</reference>
<protein>
    <submittedName>
        <fullName evidence="1">Uncharacterized protein</fullName>
    </submittedName>
</protein>
<proteinExistence type="predicted"/>
<dbReference type="PATRIC" id="fig|69222.5.peg.2272"/>
<dbReference type="RefSeq" id="WP_034937169.1">
    <property type="nucleotide sequence ID" value="NZ_JFHN01000045.1"/>
</dbReference>
<comment type="caution">
    <text evidence="1">The sequence shown here is derived from an EMBL/GenBank/DDBJ whole genome shotgun (WGS) entry which is preliminary data.</text>
</comment>
<dbReference type="AlphaFoldDB" id="A0A014MCG7"/>
<gene>
    <name evidence="1" type="ORF">BG55_10925</name>
</gene>
<sequence>MHDSQQSVTIDLADSGIKGVGLNRCPQGVLAKTLRSCLLSLAAIVGAGAFFSQAQAAVYVCSNDSCSSWKAITQAQRDTKSTDGENTTIQQTLSQSADQSITNGASDPSVGNTNLYLKSSLWHTGGYDPFHGKQHVTVYIYKSTDLNKRLKTCHAFSFTNAGGKRYHATCE</sequence>
<dbReference type="Proteomes" id="UP000019918">
    <property type="component" value="Unassembled WGS sequence"/>
</dbReference>
<organism evidence="1 2">
    <name type="scientific">Erwinia mallotivora</name>
    <dbReference type="NCBI Taxonomy" id="69222"/>
    <lineage>
        <taxon>Bacteria</taxon>
        <taxon>Pseudomonadati</taxon>
        <taxon>Pseudomonadota</taxon>
        <taxon>Gammaproteobacteria</taxon>
        <taxon>Enterobacterales</taxon>
        <taxon>Erwiniaceae</taxon>
        <taxon>Erwinia</taxon>
    </lineage>
</organism>
<name>A0A014MCG7_9GAMM</name>